<keyword evidence="2" id="KW-1185">Reference proteome</keyword>
<reference evidence="2" key="1">
    <citation type="journal article" date="2023" name="Nat. Plants">
        <title>Single-cell RNA sequencing provides a high-resolution roadmap for understanding the multicellular compartmentation of specialized metabolism.</title>
        <authorList>
            <person name="Sun S."/>
            <person name="Shen X."/>
            <person name="Li Y."/>
            <person name="Li Y."/>
            <person name="Wang S."/>
            <person name="Li R."/>
            <person name="Zhang H."/>
            <person name="Shen G."/>
            <person name="Guo B."/>
            <person name="Wei J."/>
            <person name="Xu J."/>
            <person name="St-Pierre B."/>
            <person name="Chen S."/>
            <person name="Sun C."/>
        </authorList>
    </citation>
    <scope>NUCLEOTIDE SEQUENCE [LARGE SCALE GENOMIC DNA]</scope>
</reference>
<dbReference type="Proteomes" id="UP001060085">
    <property type="component" value="Linkage Group LG05"/>
</dbReference>
<gene>
    <name evidence="1" type="ORF">M9H77_20504</name>
</gene>
<proteinExistence type="predicted"/>
<comment type="caution">
    <text evidence="1">The sequence shown here is derived from an EMBL/GenBank/DDBJ whole genome shotgun (WGS) entry which is preliminary data.</text>
</comment>
<dbReference type="EMBL" id="CM044705">
    <property type="protein sequence ID" value="KAI5661181.1"/>
    <property type="molecule type" value="Genomic_DNA"/>
</dbReference>
<name>A0ACC0AKD4_CATRO</name>
<evidence type="ECO:0000313" key="1">
    <source>
        <dbReference type="EMBL" id="KAI5661181.1"/>
    </source>
</evidence>
<protein>
    <submittedName>
        <fullName evidence="1">Uncharacterized protein</fullName>
    </submittedName>
</protein>
<accession>A0ACC0AKD4</accession>
<sequence>MRSNSCTCRKWQPYLRLQVKDLSTRSASRCGYSSGCDHVYGSVRGLHCTWLVPHTKASSDDVDSFRLGRVDLLEERRNTVKGVEAMLICLDSLKLPKCARTPHVGSSISGVKHSRFSISYFFLRLTQDGQRYSKPLKF</sequence>
<organism evidence="1 2">
    <name type="scientific">Catharanthus roseus</name>
    <name type="common">Madagascar periwinkle</name>
    <name type="synonym">Vinca rosea</name>
    <dbReference type="NCBI Taxonomy" id="4058"/>
    <lineage>
        <taxon>Eukaryota</taxon>
        <taxon>Viridiplantae</taxon>
        <taxon>Streptophyta</taxon>
        <taxon>Embryophyta</taxon>
        <taxon>Tracheophyta</taxon>
        <taxon>Spermatophyta</taxon>
        <taxon>Magnoliopsida</taxon>
        <taxon>eudicotyledons</taxon>
        <taxon>Gunneridae</taxon>
        <taxon>Pentapetalae</taxon>
        <taxon>asterids</taxon>
        <taxon>lamiids</taxon>
        <taxon>Gentianales</taxon>
        <taxon>Apocynaceae</taxon>
        <taxon>Rauvolfioideae</taxon>
        <taxon>Vinceae</taxon>
        <taxon>Catharanthinae</taxon>
        <taxon>Catharanthus</taxon>
    </lineage>
</organism>
<evidence type="ECO:0000313" key="2">
    <source>
        <dbReference type="Proteomes" id="UP001060085"/>
    </source>
</evidence>